<proteinExistence type="inferred from homology"/>
<gene>
    <name evidence="7" type="ORF">J0X15_06100</name>
</gene>
<reference evidence="7" key="1">
    <citation type="submission" date="2021-03" db="EMBL/GenBank/DDBJ databases">
        <title>Roseibium sp. CAU 1637 isolated from Incheon.</title>
        <authorList>
            <person name="Kim W."/>
        </authorList>
    </citation>
    <scope>NUCLEOTIDE SEQUENCE</scope>
    <source>
        <strain evidence="7">CAU 1637</strain>
    </source>
</reference>
<dbReference type="Pfam" id="PF00708">
    <property type="entry name" value="Acylphosphatase"/>
    <property type="match status" value="1"/>
</dbReference>
<evidence type="ECO:0000313" key="8">
    <source>
        <dbReference type="Proteomes" id="UP000664779"/>
    </source>
</evidence>
<dbReference type="PRINTS" id="PR00112">
    <property type="entry name" value="ACYLPHPHTASE"/>
</dbReference>
<evidence type="ECO:0000256" key="3">
    <source>
        <dbReference type="ARBA" id="ARBA00047645"/>
    </source>
</evidence>
<feature type="active site" evidence="4">
    <location>
        <position position="20"/>
    </location>
</feature>
<dbReference type="PROSITE" id="PS51160">
    <property type="entry name" value="ACYLPHOSPHATASE_3"/>
    <property type="match status" value="1"/>
</dbReference>
<dbReference type="InterPro" id="IPR017968">
    <property type="entry name" value="Acylphosphatase_CS"/>
</dbReference>
<sequence>MGRLSVLARISGRVQGVGYRDWCADEARKHGLTGWVRNRKDGLVEALFCGSQDAVEEMLEQARSGPRWANVDDIQTSPVLEPEEHETFERKPTV</sequence>
<dbReference type="Gene3D" id="3.30.70.100">
    <property type="match status" value="1"/>
</dbReference>
<keyword evidence="8" id="KW-1185">Reference proteome</keyword>
<evidence type="ECO:0000259" key="6">
    <source>
        <dbReference type="PROSITE" id="PS51160"/>
    </source>
</evidence>
<dbReference type="Proteomes" id="UP000664779">
    <property type="component" value="Unassembled WGS sequence"/>
</dbReference>
<evidence type="ECO:0000256" key="1">
    <source>
        <dbReference type="ARBA" id="ARBA00005614"/>
    </source>
</evidence>
<protein>
    <recommendedName>
        <fullName evidence="2 4">acylphosphatase</fullName>
        <ecNumber evidence="2 4">3.6.1.7</ecNumber>
    </recommendedName>
</protein>
<dbReference type="SUPFAM" id="SSF54975">
    <property type="entry name" value="Acylphosphatase/BLUF domain-like"/>
    <property type="match status" value="1"/>
</dbReference>
<dbReference type="InterPro" id="IPR001792">
    <property type="entry name" value="Acylphosphatase-like_dom"/>
</dbReference>
<dbReference type="EC" id="3.6.1.7" evidence="2 4"/>
<evidence type="ECO:0000256" key="4">
    <source>
        <dbReference type="PROSITE-ProRule" id="PRU00520"/>
    </source>
</evidence>
<evidence type="ECO:0000256" key="2">
    <source>
        <dbReference type="ARBA" id="ARBA00012150"/>
    </source>
</evidence>
<dbReference type="PANTHER" id="PTHR47268">
    <property type="entry name" value="ACYLPHOSPHATASE"/>
    <property type="match status" value="1"/>
</dbReference>
<dbReference type="GO" id="GO:0003998">
    <property type="term" value="F:acylphosphatase activity"/>
    <property type="evidence" value="ECO:0007669"/>
    <property type="project" value="UniProtKB-EC"/>
</dbReference>
<dbReference type="InterPro" id="IPR036046">
    <property type="entry name" value="Acylphosphatase-like_dom_sf"/>
</dbReference>
<feature type="active site" evidence="4">
    <location>
        <position position="38"/>
    </location>
</feature>
<comment type="catalytic activity">
    <reaction evidence="3 4">
        <text>an acyl phosphate + H2O = a carboxylate + phosphate + H(+)</text>
        <dbReference type="Rhea" id="RHEA:14965"/>
        <dbReference type="ChEBI" id="CHEBI:15377"/>
        <dbReference type="ChEBI" id="CHEBI:15378"/>
        <dbReference type="ChEBI" id="CHEBI:29067"/>
        <dbReference type="ChEBI" id="CHEBI:43474"/>
        <dbReference type="ChEBI" id="CHEBI:59918"/>
        <dbReference type="EC" id="3.6.1.7"/>
    </reaction>
</comment>
<accession>A0A939J8W9</accession>
<evidence type="ECO:0000313" key="7">
    <source>
        <dbReference type="EMBL" id="MBO0344783.1"/>
    </source>
</evidence>
<dbReference type="AlphaFoldDB" id="A0A939J8W9"/>
<name>A0A939J8W9_9HYPH</name>
<keyword evidence="4" id="KW-0378">Hydrolase</keyword>
<evidence type="ECO:0000256" key="5">
    <source>
        <dbReference type="RuleBase" id="RU004168"/>
    </source>
</evidence>
<dbReference type="InterPro" id="IPR020456">
    <property type="entry name" value="Acylphosphatase"/>
</dbReference>
<dbReference type="PROSITE" id="PS00151">
    <property type="entry name" value="ACYLPHOSPHATASE_2"/>
    <property type="match status" value="1"/>
</dbReference>
<feature type="domain" description="Acylphosphatase-like" evidence="6">
    <location>
        <begin position="5"/>
        <end position="92"/>
    </location>
</feature>
<organism evidence="7 8">
    <name type="scientific">Roseibium limicola</name>
    <dbReference type="NCBI Taxonomy" id="2816037"/>
    <lineage>
        <taxon>Bacteria</taxon>
        <taxon>Pseudomonadati</taxon>
        <taxon>Pseudomonadota</taxon>
        <taxon>Alphaproteobacteria</taxon>
        <taxon>Hyphomicrobiales</taxon>
        <taxon>Stappiaceae</taxon>
        <taxon>Roseibium</taxon>
    </lineage>
</organism>
<comment type="caution">
    <text evidence="7">The sequence shown here is derived from an EMBL/GenBank/DDBJ whole genome shotgun (WGS) entry which is preliminary data.</text>
</comment>
<dbReference type="EMBL" id="JAFLNF010000002">
    <property type="protein sequence ID" value="MBO0344783.1"/>
    <property type="molecule type" value="Genomic_DNA"/>
</dbReference>
<comment type="similarity">
    <text evidence="1 5">Belongs to the acylphosphatase family.</text>
</comment>
<dbReference type="PANTHER" id="PTHR47268:SF4">
    <property type="entry name" value="ACYLPHOSPHATASE"/>
    <property type="match status" value="1"/>
</dbReference>